<evidence type="ECO:0000256" key="3">
    <source>
        <dbReference type="ARBA" id="ARBA00022989"/>
    </source>
</evidence>
<dbReference type="AlphaFoldDB" id="A0A0S4M2B8"/>
<keyword evidence="5" id="KW-1003">Cell membrane</keyword>
<dbReference type="RefSeq" id="WP_092342604.1">
    <property type="nucleotide sequence ID" value="NZ_FLSL01000087.1"/>
</dbReference>
<keyword evidence="2 5" id="KW-0812">Transmembrane</keyword>
<evidence type="ECO:0000256" key="4">
    <source>
        <dbReference type="ARBA" id="ARBA00023136"/>
    </source>
</evidence>
<gene>
    <name evidence="7" type="ORF">Ark11_0167</name>
</gene>
<evidence type="ECO:0000259" key="6">
    <source>
        <dbReference type="PROSITE" id="PS51012"/>
    </source>
</evidence>
<dbReference type="PIRSF" id="PIRSF006648">
    <property type="entry name" value="DrrB"/>
    <property type="match status" value="1"/>
</dbReference>
<keyword evidence="5" id="KW-0813">Transport</keyword>
<dbReference type="GO" id="GO:0140359">
    <property type="term" value="F:ABC-type transporter activity"/>
    <property type="evidence" value="ECO:0007669"/>
    <property type="project" value="InterPro"/>
</dbReference>
<keyword evidence="8" id="KW-1185">Reference proteome</keyword>
<evidence type="ECO:0000313" key="7">
    <source>
        <dbReference type="EMBL" id="CUT17026.1"/>
    </source>
</evidence>
<feature type="transmembrane region" description="Helical" evidence="5">
    <location>
        <begin position="12"/>
        <end position="36"/>
    </location>
</feature>
<feature type="transmembrane region" description="Helical" evidence="5">
    <location>
        <begin position="135"/>
        <end position="159"/>
    </location>
</feature>
<feature type="domain" description="ABC transmembrane type-2" evidence="6">
    <location>
        <begin position="17"/>
        <end position="246"/>
    </location>
</feature>
<feature type="transmembrane region" description="Helical" evidence="5">
    <location>
        <begin position="165"/>
        <end position="184"/>
    </location>
</feature>
<dbReference type="EMBL" id="LN906597">
    <property type="protein sequence ID" value="CUT17026.1"/>
    <property type="molecule type" value="Genomic_DNA"/>
</dbReference>
<comment type="subcellular location">
    <subcellularLocation>
        <location evidence="5">Cell inner membrane</location>
        <topology evidence="5">Multi-pass membrane protein</topology>
    </subcellularLocation>
    <subcellularLocation>
        <location evidence="1">Membrane</location>
        <topology evidence="1">Multi-pass membrane protein</topology>
    </subcellularLocation>
</comment>
<dbReference type="OrthoDB" id="9804001at2"/>
<dbReference type="PANTHER" id="PTHR43332">
    <property type="entry name" value="INNER MEMBRANE TRANSPORT PERMEASE YADH-RELATED"/>
    <property type="match status" value="1"/>
</dbReference>
<comment type="similarity">
    <text evidence="5">Belongs to the ABC-2 integral membrane protein family.</text>
</comment>
<dbReference type="InterPro" id="IPR000412">
    <property type="entry name" value="ABC_2_transport"/>
</dbReference>
<dbReference type="STRING" id="1561003.Ark11_0167"/>
<evidence type="ECO:0000256" key="1">
    <source>
        <dbReference type="ARBA" id="ARBA00004141"/>
    </source>
</evidence>
<proteinExistence type="inferred from homology"/>
<sequence>MMKVGTLFYKECLRFFRVFGQTVLSPAFNSVLYLVVFSQTNAYSSFSWQGWGYVDFLIPGLFIMTMLQTSFMNSSTSLILAKVTGNLHFLLMAPIGPWGFYSAYVLASVFRALIAGLFVLLSSMMFSSITIKEPFYLIGFSLLGSAIMGGLGLTAGIWGRDFDHHAFFNSFVVFPLTFLSAVFFPFSKLPSIFQRFLLANPIFFMVDGVRFGFLGDSDCDPHRGFVVLLVIFVCISIFNYCILASGYRLRE</sequence>
<dbReference type="PRINTS" id="PR00164">
    <property type="entry name" value="ABC2TRNSPORT"/>
</dbReference>
<feature type="transmembrane region" description="Helical" evidence="5">
    <location>
        <begin position="101"/>
        <end position="123"/>
    </location>
</feature>
<dbReference type="PANTHER" id="PTHR43332:SF1">
    <property type="entry name" value="TRANSPORT PERMEASE PROTEIN"/>
    <property type="match status" value="1"/>
</dbReference>
<keyword evidence="3 5" id="KW-1133">Transmembrane helix</keyword>
<keyword evidence="4 5" id="KW-0472">Membrane</keyword>
<dbReference type="Proteomes" id="UP000198651">
    <property type="component" value="Chromosome I"/>
</dbReference>
<accession>A0A0S4M2B8</accession>
<organism evidence="7 8">
    <name type="scientific">Candidatus Ichthyocystis hellenicum</name>
    <dbReference type="NCBI Taxonomy" id="1561003"/>
    <lineage>
        <taxon>Bacteria</taxon>
        <taxon>Pseudomonadati</taxon>
        <taxon>Pseudomonadota</taxon>
        <taxon>Betaproteobacteria</taxon>
        <taxon>Burkholderiales</taxon>
        <taxon>Candidatus Ichthyocystis</taxon>
    </lineage>
</organism>
<dbReference type="InterPro" id="IPR013525">
    <property type="entry name" value="ABC2_TM"/>
</dbReference>
<protein>
    <recommendedName>
        <fullName evidence="5">Transport permease protein</fullName>
    </recommendedName>
</protein>
<evidence type="ECO:0000256" key="2">
    <source>
        <dbReference type="ARBA" id="ARBA00022692"/>
    </source>
</evidence>
<dbReference type="Pfam" id="PF01061">
    <property type="entry name" value="ABC2_membrane"/>
    <property type="match status" value="1"/>
</dbReference>
<reference evidence="8" key="1">
    <citation type="submission" date="2015-11" db="EMBL/GenBank/DDBJ databases">
        <authorList>
            <person name="Seth-Smith H.M.B."/>
        </authorList>
    </citation>
    <scope>NUCLEOTIDE SEQUENCE [LARGE SCALE GENOMIC DNA]</scope>
    <source>
        <strain evidence="8">2013Ark11</strain>
    </source>
</reference>
<evidence type="ECO:0000256" key="5">
    <source>
        <dbReference type="RuleBase" id="RU361157"/>
    </source>
</evidence>
<name>A0A0S4M2B8_9BURK</name>
<evidence type="ECO:0000313" key="8">
    <source>
        <dbReference type="Proteomes" id="UP000198651"/>
    </source>
</evidence>
<feature type="transmembrane region" description="Helical" evidence="5">
    <location>
        <begin position="48"/>
        <end position="67"/>
    </location>
</feature>
<dbReference type="InterPro" id="IPR052522">
    <property type="entry name" value="ABC-2_transport_permease"/>
</dbReference>
<feature type="transmembrane region" description="Helical" evidence="5">
    <location>
        <begin position="225"/>
        <end position="247"/>
    </location>
</feature>
<dbReference type="InterPro" id="IPR047817">
    <property type="entry name" value="ABC2_TM_bact-type"/>
</dbReference>
<dbReference type="GO" id="GO:0043190">
    <property type="term" value="C:ATP-binding cassette (ABC) transporter complex"/>
    <property type="evidence" value="ECO:0007669"/>
    <property type="project" value="InterPro"/>
</dbReference>
<feature type="transmembrane region" description="Helical" evidence="5">
    <location>
        <begin position="196"/>
        <end position="213"/>
    </location>
</feature>
<dbReference type="PROSITE" id="PS51012">
    <property type="entry name" value="ABC_TM2"/>
    <property type="match status" value="1"/>
</dbReference>